<protein>
    <submittedName>
        <fullName evidence="1">Uncharacterized protein</fullName>
    </submittedName>
</protein>
<dbReference type="EMBL" id="LMZQ01000014">
    <property type="protein sequence ID" value="KRT14724.1"/>
    <property type="molecule type" value="Genomic_DNA"/>
</dbReference>
<sequence>MQTNNCKNPNTQLPNQVAAVTEFRKLIEAYFDMISLSDANQFLTEMLSAAIGPDPRSGKHKPITIANALYDVNNIINLLTKAKLLANEETFQRYAINLGYHLQAVGQFDVEHLSELLYVGLNAYIFQEDDFEGATLKFSAEITAAYKMIYDWLSDCDAWCNAVECDEYNETIGLAATP</sequence>
<dbReference type="RefSeq" id="WP_057933591.1">
    <property type="nucleotide sequence ID" value="NZ_LMZQ01000014.1"/>
</dbReference>
<evidence type="ECO:0000313" key="2">
    <source>
        <dbReference type="Proteomes" id="UP000051950"/>
    </source>
</evidence>
<comment type="caution">
    <text evidence="1">The sequence shown here is derived from an EMBL/GenBank/DDBJ whole genome shotgun (WGS) entry which is preliminary data.</text>
</comment>
<name>A0A0T5VMB3_9SPHI</name>
<reference evidence="1 2" key="1">
    <citation type="submission" date="2015-11" db="EMBL/GenBank/DDBJ databases">
        <title>Sequence of Pedobacter ginsenosidimutans.</title>
        <authorList>
            <person name="Carson E."/>
            <person name="Keyser V."/>
            <person name="Newman J."/>
            <person name="Miller J."/>
        </authorList>
    </citation>
    <scope>NUCLEOTIDE SEQUENCE [LARGE SCALE GENOMIC DNA]</scope>
    <source>
        <strain evidence="1 2">KACC 14530</strain>
    </source>
</reference>
<proteinExistence type="predicted"/>
<gene>
    <name evidence="1" type="ORF">ASU31_17625</name>
</gene>
<dbReference type="OrthoDB" id="759695at2"/>
<dbReference type="AlphaFoldDB" id="A0A0T5VMB3"/>
<keyword evidence="2" id="KW-1185">Reference proteome</keyword>
<accession>A0A0T5VMB3</accession>
<evidence type="ECO:0000313" key="1">
    <source>
        <dbReference type="EMBL" id="KRT14724.1"/>
    </source>
</evidence>
<dbReference type="Proteomes" id="UP000051950">
    <property type="component" value="Unassembled WGS sequence"/>
</dbReference>
<organism evidence="1 2">
    <name type="scientific">Pedobacter ginsenosidimutans</name>
    <dbReference type="NCBI Taxonomy" id="687842"/>
    <lineage>
        <taxon>Bacteria</taxon>
        <taxon>Pseudomonadati</taxon>
        <taxon>Bacteroidota</taxon>
        <taxon>Sphingobacteriia</taxon>
        <taxon>Sphingobacteriales</taxon>
        <taxon>Sphingobacteriaceae</taxon>
        <taxon>Pedobacter</taxon>
    </lineage>
</organism>